<keyword evidence="8" id="KW-1185">Reference proteome</keyword>
<comment type="caution">
    <text evidence="7">The sequence shown here is derived from an EMBL/GenBank/DDBJ whole genome shotgun (WGS) entry which is preliminary data.</text>
</comment>
<reference evidence="7 8" key="1">
    <citation type="submission" date="2021-06" db="EMBL/GenBank/DDBJ databases">
        <title>A haploid diamondback moth (Plutella xylostella L.) genome assembly resolves 31 chromosomes and identifies a diamide resistance mutation.</title>
        <authorList>
            <person name="Ward C.M."/>
            <person name="Perry K.D."/>
            <person name="Baker G."/>
            <person name="Powis K."/>
            <person name="Heckel D.G."/>
            <person name="Baxter S.W."/>
        </authorList>
    </citation>
    <scope>NUCLEOTIDE SEQUENCE [LARGE SCALE GENOMIC DNA]</scope>
    <source>
        <strain evidence="7 8">LV</strain>
        <tissue evidence="7">Single pupa</tissue>
    </source>
</reference>
<dbReference type="Gene3D" id="3.20.20.80">
    <property type="entry name" value="Glycosidases"/>
    <property type="match status" value="1"/>
</dbReference>
<dbReference type="InterPro" id="IPR036156">
    <property type="entry name" value="Beta-gal/glucu_dom_sf"/>
</dbReference>
<feature type="domain" description="Mannosidase Ig/CBM-like" evidence="6">
    <location>
        <begin position="673"/>
        <end position="762"/>
    </location>
</feature>
<keyword evidence="4" id="KW-0472">Membrane</keyword>
<dbReference type="SUPFAM" id="SSF49303">
    <property type="entry name" value="beta-Galactosidase/glucuronidase domain"/>
    <property type="match status" value="2"/>
</dbReference>
<evidence type="ECO:0000256" key="2">
    <source>
        <dbReference type="ARBA" id="ARBA00023295"/>
    </source>
</evidence>
<dbReference type="InterPro" id="IPR041447">
    <property type="entry name" value="Mannosidase_ig"/>
</dbReference>
<feature type="region of interest" description="Disordered" evidence="3">
    <location>
        <begin position="130"/>
        <end position="157"/>
    </location>
</feature>
<evidence type="ECO:0000256" key="4">
    <source>
        <dbReference type="SAM" id="Phobius"/>
    </source>
</evidence>
<protein>
    <recommendedName>
        <fullName evidence="9">Beta-mannosidase</fullName>
    </recommendedName>
</protein>
<evidence type="ECO:0000259" key="6">
    <source>
        <dbReference type="Pfam" id="PF17786"/>
    </source>
</evidence>
<dbReference type="Proteomes" id="UP000823941">
    <property type="component" value="Chromosome 8"/>
</dbReference>
<evidence type="ECO:0000313" key="7">
    <source>
        <dbReference type="EMBL" id="KAG7308320.1"/>
    </source>
</evidence>
<dbReference type="PANTHER" id="PTHR43730">
    <property type="entry name" value="BETA-MANNOSIDASE"/>
    <property type="match status" value="1"/>
</dbReference>
<dbReference type="EMBL" id="JAHIBW010000008">
    <property type="protein sequence ID" value="KAG7308320.1"/>
    <property type="molecule type" value="Genomic_DNA"/>
</dbReference>
<keyword evidence="2" id="KW-0326">Glycosidase</keyword>
<feature type="compositionally biased region" description="Pro residues" evidence="3">
    <location>
        <begin position="136"/>
        <end position="149"/>
    </location>
</feature>
<evidence type="ECO:0008006" key="9">
    <source>
        <dbReference type="Google" id="ProtNLM"/>
    </source>
</evidence>
<evidence type="ECO:0000256" key="3">
    <source>
        <dbReference type="SAM" id="MobiDB-lite"/>
    </source>
</evidence>
<gene>
    <name evidence="7" type="ORF">JYU34_005514</name>
</gene>
<dbReference type="SUPFAM" id="SSF51445">
    <property type="entry name" value="(Trans)glycosidases"/>
    <property type="match status" value="1"/>
</dbReference>
<dbReference type="InterPro" id="IPR013783">
    <property type="entry name" value="Ig-like_fold"/>
</dbReference>
<dbReference type="InterPro" id="IPR050887">
    <property type="entry name" value="Beta-mannosidase_GH2"/>
</dbReference>
<keyword evidence="4" id="KW-1133">Transmembrane helix</keyword>
<organism evidence="7 8">
    <name type="scientific">Plutella xylostella</name>
    <name type="common">Diamondback moth</name>
    <name type="synonym">Plutella maculipennis</name>
    <dbReference type="NCBI Taxonomy" id="51655"/>
    <lineage>
        <taxon>Eukaryota</taxon>
        <taxon>Metazoa</taxon>
        <taxon>Ecdysozoa</taxon>
        <taxon>Arthropoda</taxon>
        <taxon>Hexapoda</taxon>
        <taxon>Insecta</taxon>
        <taxon>Pterygota</taxon>
        <taxon>Neoptera</taxon>
        <taxon>Endopterygota</taxon>
        <taxon>Lepidoptera</taxon>
        <taxon>Glossata</taxon>
        <taxon>Ditrysia</taxon>
        <taxon>Yponomeutoidea</taxon>
        <taxon>Plutellidae</taxon>
        <taxon>Plutella</taxon>
    </lineage>
</organism>
<dbReference type="Pfam" id="PF17753">
    <property type="entry name" value="Ig_mannosidase"/>
    <property type="match status" value="1"/>
</dbReference>
<comment type="similarity">
    <text evidence="1">Belongs to the glycosyl hydrolase 2 family.</text>
</comment>
<name>A0ABQ7QTE6_PLUXY</name>
<proteinExistence type="inferred from homology"/>
<feature type="domain" description="Beta-mannosidase Ig-fold" evidence="5">
    <location>
        <begin position="766"/>
        <end position="844"/>
    </location>
</feature>
<keyword evidence="4" id="KW-0812">Transmembrane</keyword>
<evidence type="ECO:0000256" key="1">
    <source>
        <dbReference type="ARBA" id="ARBA00007401"/>
    </source>
</evidence>
<accession>A0ABQ7QTE6</accession>
<dbReference type="InterPro" id="IPR017853">
    <property type="entry name" value="GH"/>
</dbReference>
<dbReference type="Pfam" id="PF17786">
    <property type="entry name" value="Mannosidase_ig"/>
    <property type="match status" value="1"/>
</dbReference>
<keyword evidence="2" id="KW-0378">Hydrolase</keyword>
<evidence type="ECO:0000313" key="8">
    <source>
        <dbReference type="Proteomes" id="UP000823941"/>
    </source>
</evidence>
<sequence>MQQLSQAGVIRLSPQCYIKGKDFVLFSLQKQYHQMKISPEIYTPSIDQINHIVNVKIPTEEVVDDASLNSSFNILGDQINTIKSSETSLFDDMSHHDIHQYAISYVLLTAALFGCVAWVWRSVRRRAAGARGPAGRPEPLPPPPPPAPPVISARKQSTADPSQLSASAFSERNRASFYDSAIIRSVTTHITKENKQWRLLVKVYMELAGRAAAGELQARLALGAQGAVTVAKEVTLVSRGDGTADAEIDMIVSENVVSLWWPNGYGAQPLYNLTVTFSSNSSQETSSRSVRVGFRTVEVVEQDITEVLGNTTQSTGLTFYLKVNGYPLFMKGSNWIPAHILPELGGDEDTVDSLLQAAVEAHMNMVRVWGGGVYERERFYRRCDQLGLLVWQDLMFACSMYPTDKEFLDTVRVEVEQNVLSLQHHPSLALWGGNNENEVALRGSWYTHPSEFDKYKAEYIKLYVDTIKPIVHSLDPGRRYVVSSPSNGLESEREGYIAANPYSPNYGDTHYYNYLADGWSFDIYPLTRFASEYGFQSLPSLTTLKTATNRSEDLSLDSEFMAHRQHSPNGYSFIESEMNKHLQLYKNDSKYFEKLIFYSQISQAMSIKTETEFYRQSQATWYTMGALYWQLNDVWQAPSWSGIEYGGKWKMLHYFAKSFFAPVLISPRLHLTGKVDVYLLNDRLVPLLEGQLLVEVFNWTSLTPVDSKTYTVSAKPLSAQKQDITLDLWKQNKKEVFLRFSLKAEGVAWSPMNYVFPVPLKDVVGLQKPTIQITVSHRIRLHSGETQHVVHIVTDRAVLFLWLEAPAPGRFQDNGFILTQPYLRTAFLTAGNITTSELQKAITYQYYLNEIS</sequence>
<feature type="transmembrane region" description="Helical" evidence="4">
    <location>
        <begin position="102"/>
        <end position="120"/>
    </location>
</feature>
<evidence type="ECO:0000259" key="5">
    <source>
        <dbReference type="Pfam" id="PF17753"/>
    </source>
</evidence>
<dbReference type="Gene3D" id="2.60.40.10">
    <property type="entry name" value="Immunoglobulins"/>
    <property type="match status" value="3"/>
</dbReference>
<dbReference type="InterPro" id="IPR041625">
    <property type="entry name" value="Beta-mannosidase_Ig"/>
</dbReference>
<dbReference type="PANTHER" id="PTHR43730:SF1">
    <property type="entry name" value="BETA-MANNOSIDASE"/>
    <property type="match status" value="1"/>
</dbReference>